<organism evidence="1">
    <name type="scientific">marine metagenome</name>
    <dbReference type="NCBI Taxonomy" id="408172"/>
    <lineage>
        <taxon>unclassified sequences</taxon>
        <taxon>metagenomes</taxon>
        <taxon>ecological metagenomes</taxon>
    </lineage>
</organism>
<sequence>MPGCTAGQFPAFQENQIGPAEFCQMIRYTAADYPAANDDDSSLIW</sequence>
<dbReference type="EMBL" id="UINC01000925">
    <property type="protein sequence ID" value="SUZ63794.1"/>
    <property type="molecule type" value="Genomic_DNA"/>
</dbReference>
<dbReference type="AlphaFoldDB" id="A0A381PAZ9"/>
<reference evidence="1" key="1">
    <citation type="submission" date="2018-05" db="EMBL/GenBank/DDBJ databases">
        <authorList>
            <person name="Lanie J.A."/>
            <person name="Ng W.-L."/>
            <person name="Kazmierczak K.M."/>
            <person name="Andrzejewski T.M."/>
            <person name="Davidsen T.M."/>
            <person name="Wayne K.J."/>
            <person name="Tettelin H."/>
            <person name="Glass J.I."/>
            <person name="Rusch D."/>
            <person name="Podicherti R."/>
            <person name="Tsui H.-C.T."/>
            <person name="Winkler M.E."/>
        </authorList>
    </citation>
    <scope>NUCLEOTIDE SEQUENCE</scope>
</reference>
<accession>A0A381PAZ9</accession>
<evidence type="ECO:0000313" key="1">
    <source>
        <dbReference type="EMBL" id="SUZ63794.1"/>
    </source>
</evidence>
<gene>
    <name evidence="1" type="ORF">METZ01_LOCUS16648</name>
</gene>
<name>A0A381PAZ9_9ZZZZ</name>
<protein>
    <submittedName>
        <fullName evidence="1">Uncharacterized protein</fullName>
    </submittedName>
</protein>
<proteinExistence type="predicted"/>